<dbReference type="Proteomes" id="UP000605670">
    <property type="component" value="Unassembled WGS sequence"/>
</dbReference>
<reference evidence="3" key="2">
    <citation type="submission" date="2020-09" db="EMBL/GenBank/DDBJ databases">
        <authorList>
            <person name="Sun Q."/>
            <person name="Zhou Y."/>
        </authorList>
    </citation>
    <scope>NUCLEOTIDE SEQUENCE</scope>
    <source>
        <strain evidence="3">CGMCC 1.12160</strain>
    </source>
</reference>
<dbReference type="Pfam" id="PF02021">
    <property type="entry name" value="UPF0102"/>
    <property type="match status" value="1"/>
</dbReference>
<dbReference type="SUPFAM" id="SSF52980">
    <property type="entry name" value="Restriction endonuclease-like"/>
    <property type="match status" value="1"/>
</dbReference>
<dbReference type="HAMAP" id="MF_00048">
    <property type="entry name" value="UPF0102"/>
    <property type="match status" value="1"/>
</dbReference>
<dbReference type="InterPro" id="IPR011856">
    <property type="entry name" value="tRNA_endonuc-like_dom_sf"/>
</dbReference>
<name>A0A917BMA1_9MICO</name>
<dbReference type="InterPro" id="IPR003509">
    <property type="entry name" value="UPF0102_YraN-like"/>
</dbReference>
<evidence type="ECO:0000256" key="1">
    <source>
        <dbReference type="ARBA" id="ARBA00006738"/>
    </source>
</evidence>
<dbReference type="AlphaFoldDB" id="A0A917BMA1"/>
<dbReference type="PANTHER" id="PTHR34039:SF1">
    <property type="entry name" value="UPF0102 PROTEIN YRAN"/>
    <property type="match status" value="1"/>
</dbReference>
<dbReference type="PANTHER" id="PTHR34039">
    <property type="entry name" value="UPF0102 PROTEIN YRAN"/>
    <property type="match status" value="1"/>
</dbReference>
<dbReference type="InterPro" id="IPR011335">
    <property type="entry name" value="Restrct_endonuc-II-like"/>
</dbReference>
<sequence length="128" mass="14542">MAMEGTGMPWREARGVGDHGEDLACEHLEALGWQVLDRNWRCKEGELDVVALSDDGELVFCEVKTRRSTRCGLPVEAVGHEKARRLRRLAWAWLREHDRRPDRFRIDVIGVLLTAGDPPALHHLRAVA</sequence>
<dbReference type="CDD" id="cd20736">
    <property type="entry name" value="PoNe_Nuclease"/>
    <property type="match status" value="1"/>
</dbReference>
<dbReference type="GO" id="GO:0003676">
    <property type="term" value="F:nucleic acid binding"/>
    <property type="evidence" value="ECO:0007669"/>
    <property type="project" value="InterPro"/>
</dbReference>
<reference evidence="3" key="1">
    <citation type="journal article" date="2014" name="Int. J. Syst. Evol. Microbiol.">
        <title>Complete genome sequence of Corynebacterium casei LMG S-19264T (=DSM 44701T), isolated from a smear-ripened cheese.</title>
        <authorList>
            <consortium name="US DOE Joint Genome Institute (JGI-PGF)"/>
            <person name="Walter F."/>
            <person name="Albersmeier A."/>
            <person name="Kalinowski J."/>
            <person name="Ruckert C."/>
        </authorList>
    </citation>
    <scope>NUCLEOTIDE SEQUENCE</scope>
    <source>
        <strain evidence="3">CGMCC 1.12160</strain>
    </source>
</reference>
<dbReference type="EMBL" id="BMEM01000002">
    <property type="protein sequence ID" value="GGF50150.1"/>
    <property type="molecule type" value="Genomic_DNA"/>
</dbReference>
<dbReference type="NCBIfam" id="NF009154">
    <property type="entry name" value="PRK12497.3-3"/>
    <property type="match status" value="1"/>
</dbReference>
<keyword evidence="4" id="KW-1185">Reference proteome</keyword>
<dbReference type="Gene3D" id="3.40.1350.10">
    <property type="match status" value="1"/>
</dbReference>
<protein>
    <recommendedName>
        <fullName evidence="2">UPF0102 protein GCM10011366_17570</fullName>
    </recommendedName>
</protein>
<comment type="similarity">
    <text evidence="1 2">Belongs to the UPF0102 family.</text>
</comment>
<evidence type="ECO:0000313" key="4">
    <source>
        <dbReference type="Proteomes" id="UP000605670"/>
    </source>
</evidence>
<evidence type="ECO:0000313" key="3">
    <source>
        <dbReference type="EMBL" id="GGF50150.1"/>
    </source>
</evidence>
<comment type="caution">
    <text evidence="3">The sequence shown here is derived from an EMBL/GenBank/DDBJ whole genome shotgun (WGS) entry which is preliminary data.</text>
</comment>
<proteinExistence type="inferred from homology"/>
<accession>A0A917BMA1</accession>
<gene>
    <name evidence="3" type="ORF">GCM10011366_17570</name>
</gene>
<organism evidence="3 4">
    <name type="scientific">Ornithinimicrobium tianjinense</name>
    <dbReference type="NCBI Taxonomy" id="1195761"/>
    <lineage>
        <taxon>Bacteria</taxon>
        <taxon>Bacillati</taxon>
        <taxon>Actinomycetota</taxon>
        <taxon>Actinomycetes</taxon>
        <taxon>Micrococcales</taxon>
        <taxon>Ornithinimicrobiaceae</taxon>
        <taxon>Ornithinimicrobium</taxon>
    </lineage>
</organism>
<evidence type="ECO:0000256" key="2">
    <source>
        <dbReference type="HAMAP-Rule" id="MF_00048"/>
    </source>
</evidence>